<dbReference type="AlphaFoldDB" id="A0AB34TBF3"/>
<protein>
    <submittedName>
        <fullName evidence="2">Uncharacterized protein</fullName>
    </submittedName>
</protein>
<evidence type="ECO:0000256" key="1">
    <source>
        <dbReference type="SAM" id="MobiDB-lite"/>
    </source>
</evidence>
<proteinExistence type="predicted"/>
<gene>
    <name evidence="2" type="ORF">BAAM0483_02935</name>
</gene>
<comment type="caution">
    <text evidence="2">The sequence shown here is derived from an EMBL/GenBank/DDBJ whole genome shotgun (WGS) entry which is preliminary data.</text>
</comment>
<feature type="region of interest" description="Disordered" evidence="1">
    <location>
        <begin position="176"/>
        <end position="198"/>
    </location>
</feature>
<evidence type="ECO:0000313" key="2">
    <source>
        <dbReference type="EMBL" id="KOA51167.1"/>
    </source>
</evidence>
<organism evidence="2 3">
    <name type="scientific">Bifidobacterium animalis subsp. animalis MCC 0483</name>
    <dbReference type="NCBI Taxonomy" id="1365955"/>
    <lineage>
        <taxon>Bacteria</taxon>
        <taxon>Bacillati</taxon>
        <taxon>Actinomycetota</taxon>
        <taxon>Actinomycetes</taxon>
        <taxon>Bifidobacteriales</taxon>
        <taxon>Bifidobacteriaceae</taxon>
        <taxon>Bifidobacterium</taxon>
    </lineage>
</organism>
<dbReference type="EMBL" id="AWFK01000004">
    <property type="protein sequence ID" value="KOA51167.1"/>
    <property type="molecule type" value="Genomic_DNA"/>
</dbReference>
<accession>A0AB34TBF3</accession>
<sequence>MPPFAEPSSFVSTTPVMPIASANTFACAMPFCPVVASSTSNTSSTGRFFSVTRRILPSSSIRLALFCKRPAVSMMSTSVPSSFAFALASKATDAGSAPSRSERTTGTSTFAPHVSSWSAAAARNVSAAPSSTVLSSETNRRASLPAVVVLPVPLTPTMMMTLGFFASGFSASSVRSMSGPTSASSSERSASRSCCGSLSPVTRASVRSLSTSSSLASAPTSASNNVSSTSSQSASDSWSFARMLNRALPNGLLDLLSRSRSRCSRLFLPAGFSICSAGGVGTSSTTARSSTTDSACADSSPGTSSAAASFGGVWDSRSRSCASSSACEIAGSSASIFSSLVGSAGFPPEDCPPPLSAGFFARSCASRSSCSACARSAARRASAAAFACSVDLLIAFRRERPMSQLPMISTAAMTAKITMA</sequence>
<dbReference type="Proteomes" id="UP000037239">
    <property type="component" value="Unassembled WGS sequence"/>
</dbReference>
<evidence type="ECO:0000313" key="3">
    <source>
        <dbReference type="Proteomes" id="UP000037239"/>
    </source>
</evidence>
<name>A0AB34TBF3_9BIFI</name>
<reference evidence="2 3" key="1">
    <citation type="journal article" date="2015" name="Int J Genomics">
        <title>Comparative Genomics Revealed Genetic Diversity and Species/Strain-Level Differences in Carbohydrate Metabolism of Three Probiotic Bifidobacterial Species.</title>
        <authorList>
            <person name="Odamaki T."/>
            <person name="Horigome A."/>
            <person name="Sugahara H."/>
            <person name="Hashikura N."/>
            <person name="Minami J."/>
            <person name="Xiao J.Z."/>
            <person name="Abe F."/>
        </authorList>
    </citation>
    <scope>NUCLEOTIDE SEQUENCE [LARGE SCALE GENOMIC DNA]</scope>
    <source>
        <strain evidence="2 3">MCC 0483</strain>
    </source>
</reference>